<evidence type="ECO:0008006" key="3">
    <source>
        <dbReference type="Google" id="ProtNLM"/>
    </source>
</evidence>
<dbReference type="RefSeq" id="WP_012147262.1">
    <property type="nucleotide sequence ID" value="NZ_CAMIRW010000010.1"/>
</dbReference>
<keyword evidence="2" id="KW-1185">Reference proteome</keyword>
<sequence>MSESTVVIRVDDELKMAFASAAKAADRTASQLLRDFMRDFVSRQSQQKEYEQWLQEKVELSRKALHEGKIVDDEDVEAYFAERREKSMR</sequence>
<evidence type="ECO:0000313" key="1">
    <source>
        <dbReference type="EMBL" id="MEX3175051.1"/>
    </source>
</evidence>
<dbReference type="EMBL" id="JBFQXQ010000005">
    <property type="protein sequence ID" value="MEX3175051.1"/>
    <property type="molecule type" value="Genomic_DNA"/>
</dbReference>
<dbReference type="Gene3D" id="6.20.450.20">
    <property type="match status" value="1"/>
</dbReference>
<name>A0ABV3UNA0_9GAMM</name>
<accession>A0ABV3UNA0</accession>
<evidence type="ECO:0000313" key="2">
    <source>
        <dbReference type="Proteomes" id="UP001558101"/>
    </source>
</evidence>
<protein>
    <recommendedName>
        <fullName evidence="3">Bifunctional antitoxin/transcriptional repressor RelB</fullName>
    </recommendedName>
</protein>
<gene>
    <name evidence="1" type="ORF">AB4M04_23555</name>
</gene>
<reference evidence="1 2" key="1">
    <citation type="submission" date="2024-07" db="EMBL/GenBank/DDBJ databases">
        <title>Genomes of novel Serratia strains from suburban soil.</title>
        <authorList>
            <person name="Markert E.X."/>
            <person name="Severe K."/>
            <person name="Severe L."/>
            <person name="Twing K.I."/>
            <person name="Ward L.M."/>
        </authorList>
    </citation>
    <scope>NUCLEOTIDE SEQUENCE [LARGE SCALE GENOMIC DNA]</scope>
    <source>
        <strain evidence="1 2">3C-UT</strain>
    </source>
</reference>
<dbReference type="Proteomes" id="UP001558101">
    <property type="component" value="Unassembled WGS sequence"/>
</dbReference>
<proteinExistence type="predicted"/>
<comment type="caution">
    <text evidence="1">The sequence shown here is derived from an EMBL/GenBank/DDBJ whole genome shotgun (WGS) entry which is preliminary data.</text>
</comment>
<organism evidence="1 2">
    <name type="scientific">Serratia quinivorans</name>
    <dbReference type="NCBI Taxonomy" id="137545"/>
    <lineage>
        <taxon>Bacteria</taxon>
        <taxon>Pseudomonadati</taxon>
        <taxon>Pseudomonadota</taxon>
        <taxon>Gammaproteobacteria</taxon>
        <taxon>Enterobacterales</taxon>
        <taxon>Yersiniaceae</taxon>
        <taxon>Serratia</taxon>
    </lineage>
</organism>